<keyword evidence="3" id="KW-1185">Reference proteome</keyword>
<dbReference type="EMBL" id="JBIUVY010000017">
    <property type="protein sequence ID" value="MFJ2287220.1"/>
    <property type="molecule type" value="Genomic_DNA"/>
</dbReference>
<dbReference type="Proteomes" id="UP001617296">
    <property type="component" value="Unassembled WGS sequence"/>
</dbReference>
<dbReference type="InterPro" id="IPR003593">
    <property type="entry name" value="AAA+_ATPase"/>
</dbReference>
<dbReference type="InterPro" id="IPR027417">
    <property type="entry name" value="P-loop_NTPase"/>
</dbReference>
<proteinExistence type="predicted"/>
<gene>
    <name evidence="2" type="ORF">ACIOUF_12770</name>
</gene>
<dbReference type="InterPro" id="IPR051396">
    <property type="entry name" value="Bact_Antivir_Def_Nuclease"/>
</dbReference>
<feature type="domain" description="AAA+ ATPase" evidence="1">
    <location>
        <begin position="46"/>
        <end position="309"/>
    </location>
</feature>
<evidence type="ECO:0000313" key="2">
    <source>
        <dbReference type="EMBL" id="MFJ2287220.1"/>
    </source>
</evidence>
<dbReference type="SMART" id="SM00382">
    <property type="entry name" value="AAA"/>
    <property type="match status" value="1"/>
</dbReference>
<dbReference type="SUPFAM" id="SSF52540">
    <property type="entry name" value="P-loop containing nucleoside triphosphate hydrolases"/>
    <property type="match status" value="1"/>
</dbReference>
<dbReference type="InterPro" id="IPR003959">
    <property type="entry name" value="ATPase_AAA_core"/>
</dbReference>
<comment type="caution">
    <text evidence="2">The sequence shown here is derived from an EMBL/GenBank/DDBJ whole genome shotgun (WGS) entry which is preliminary data.</text>
</comment>
<dbReference type="PANTHER" id="PTHR43581">
    <property type="entry name" value="ATP/GTP PHOSPHATASE"/>
    <property type="match status" value="1"/>
</dbReference>
<reference evidence="2 3" key="1">
    <citation type="submission" date="2024-10" db="EMBL/GenBank/DDBJ databases">
        <title>The Natural Products Discovery Center: Release of the First 8490 Sequenced Strains for Exploring Actinobacteria Biosynthetic Diversity.</title>
        <authorList>
            <person name="Kalkreuter E."/>
            <person name="Kautsar S.A."/>
            <person name="Yang D."/>
            <person name="Bader C.D."/>
            <person name="Teijaro C.N."/>
            <person name="Fluegel L."/>
            <person name="Davis C.M."/>
            <person name="Simpson J.R."/>
            <person name="Lauterbach L."/>
            <person name="Steele A.D."/>
            <person name="Gui C."/>
            <person name="Meng S."/>
            <person name="Li G."/>
            <person name="Viehrig K."/>
            <person name="Ye F."/>
            <person name="Su P."/>
            <person name="Kiefer A.F."/>
            <person name="Nichols A."/>
            <person name="Cepeda A.J."/>
            <person name="Yan W."/>
            <person name="Fan B."/>
            <person name="Jiang Y."/>
            <person name="Adhikari A."/>
            <person name="Zheng C.-J."/>
            <person name="Schuster L."/>
            <person name="Cowan T.M."/>
            <person name="Smanski M.J."/>
            <person name="Chevrette M.G."/>
            <person name="De Carvalho L.P.S."/>
            <person name="Shen B."/>
        </authorList>
    </citation>
    <scope>NUCLEOTIDE SEQUENCE [LARGE SCALE GENOMIC DNA]</scope>
    <source>
        <strain evidence="2 3">NPDC087689</strain>
    </source>
</reference>
<dbReference type="Gene3D" id="3.40.50.300">
    <property type="entry name" value="P-loop containing nucleotide triphosphate hydrolases"/>
    <property type="match status" value="1"/>
</dbReference>
<evidence type="ECO:0000259" key="1">
    <source>
        <dbReference type="SMART" id="SM00382"/>
    </source>
</evidence>
<accession>A0ABW8DJ27</accession>
<dbReference type="RefSeq" id="WP_401231868.1">
    <property type="nucleotide sequence ID" value="NZ_JBIUVY010000017.1"/>
</dbReference>
<evidence type="ECO:0000313" key="3">
    <source>
        <dbReference type="Proteomes" id="UP001617296"/>
    </source>
</evidence>
<organism evidence="2 3">
    <name type="scientific">Pseudomonas iridis</name>
    <dbReference type="NCBI Taxonomy" id="2710587"/>
    <lineage>
        <taxon>Bacteria</taxon>
        <taxon>Pseudomonadati</taxon>
        <taxon>Pseudomonadota</taxon>
        <taxon>Gammaproteobacteria</taxon>
        <taxon>Pseudomonadales</taxon>
        <taxon>Pseudomonadaceae</taxon>
        <taxon>Pseudomonas</taxon>
    </lineage>
</organism>
<protein>
    <submittedName>
        <fullName evidence="2">ATP-dependent nuclease</fullName>
    </submittedName>
</protein>
<dbReference type="Pfam" id="PF13304">
    <property type="entry name" value="AAA_21"/>
    <property type="match status" value="1"/>
</dbReference>
<dbReference type="PANTHER" id="PTHR43581:SF2">
    <property type="entry name" value="EXCINUCLEASE ATPASE SUBUNIT"/>
    <property type="match status" value="1"/>
</dbReference>
<name>A0ABW8DJ27_9PSED</name>
<sequence>MKYSESEKDRKLRKWFINDFTHTHLRRIHVYQGNIRGVSKLELPISFPLICIAGKNGCGKSTILALACCAYHNKKDGFKASNRQRPYYTFADFFIQHSEEVSPEGITIVFDFAHDNWRITSTNKEAKRIGSQVRRKNKGGKWSDYASRVDRNCVFIGIERIVPHSEKSQSRSYKRRFLSTGPKGWENSVKEIVGRILNKDYEEFRLTSHSKYRLPLAKSSGISFSGFNMGAGENALFEIFSTIFSCPDGALFVIDEIELGLHIEAQKRFIDELKSVCLERKIQVICTTHSKEIFECLPYDARFFIEKNGVQTTAKMGVSAEYAFSKLSAEKTSEVDVFVEDVIAQALISNVTPSSIRSRINIEPIGSATALCIQLAALHRRANTEKTLVVFDGDQRTKETNNKNLALRTSEKADKNFDTWFKTKTEYLPGNTWPELWIMQKCKETPDTLATISGTDKIELTQIIDSGIRAGKHKEFHEVAKLLGVTKDHAIFMFCSSISITHKHLFSDIIEKISSILNETHQAIA</sequence>